<sequence length="170" mass="19063">MSKNMDSYKITRRAMELILEEVDRRVSNGESQSAISRLVGCDRATVHRWYTERIVRENTSFRDMVRYLDRLRIPLVKVFGSGDDLPPPSPDRAMTVLDKAIASTLVAAAKALGKDYDDVSRELESLDLPDVESLLKGREPMRASDFSKMCRAVGVSPEAVLKRASGITEE</sequence>
<dbReference type="RefSeq" id="WP_229591938.1">
    <property type="nucleotide sequence ID" value="NZ_AP024485.1"/>
</dbReference>
<evidence type="ECO:0000313" key="2">
    <source>
        <dbReference type="Proteomes" id="UP001053296"/>
    </source>
</evidence>
<dbReference type="EMBL" id="AP024485">
    <property type="protein sequence ID" value="BCS89993.1"/>
    <property type="molecule type" value="Genomic_DNA"/>
</dbReference>
<dbReference type="Proteomes" id="UP001053296">
    <property type="component" value="Chromosome"/>
</dbReference>
<protein>
    <submittedName>
        <fullName evidence="1">Uncharacterized protein</fullName>
    </submittedName>
</protein>
<proteinExistence type="predicted"/>
<gene>
    <name evidence="1" type="ORF">PSDVSF_32350</name>
</gene>
<organism evidence="1 2">
    <name type="scientific">Pseudodesulfovibrio sediminis</name>
    <dbReference type="NCBI Taxonomy" id="2810563"/>
    <lineage>
        <taxon>Bacteria</taxon>
        <taxon>Pseudomonadati</taxon>
        <taxon>Thermodesulfobacteriota</taxon>
        <taxon>Desulfovibrionia</taxon>
        <taxon>Desulfovibrionales</taxon>
        <taxon>Desulfovibrionaceae</taxon>
    </lineage>
</organism>
<evidence type="ECO:0000313" key="1">
    <source>
        <dbReference type="EMBL" id="BCS89993.1"/>
    </source>
</evidence>
<name>A0ABM7PAD9_9BACT</name>
<keyword evidence="2" id="KW-1185">Reference proteome</keyword>
<reference evidence="1" key="1">
    <citation type="journal article" date="2022" name="Arch. Microbiol.">
        <title>Pseudodesulfovibrio sediminis sp. nov., a mesophilic and neutrophilic sulfate-reducing bacterium isolated from sediment of a brackish lake.</title>
        <authorList>
            <person name="Takahashi A."/>
            <person name="Kojima H."/>
            <person name="Watanabe M."/>
            <person name="Fukui M."/>
        </authorList>
    </citation>
    <scope>NUCLEOTIDE SEQUENCE</scope>
    <source>
        <strain evidence="1">SF6</strain>
    </source>
</reference>
<accession>A0ABM7PAD9</accession>